<evidence type="ECO:0000313" key="1">
    <source>
        <dbReference type="EMBL" id="MBD7941351.1"/>
    </source>
</evidence>
<accession>A0ABR8R0M7</accession>
<evidence type="ECO:0000313" key="2">
    <source>
        <dbReference type="Proteomes" id="UP000638918"/>
    </source>
</evidence>
<dbReference type="Proteomes" id="UP000638918">
    <property type="component" value="Unassembled WGS sequence"/>
</dbReference>
<keyword evidence="2" id="KW-1185">Reference proteome</keyword>
<dbReference type="PIRSF" id="PIRSF029407">
    <property type="entry name" value="UCP029407"/>
    <property type="match status" value="1"/>
</dbReference>
<dbReference type="EMBL" id="JACSQU010000001">
    <property type="protein sequence ID" value="MBD7941351.1"/>
    <property type="molecule type" value="Genomic_DNA"/>
</dbReference>
<proteinExistence type="predicted"/>
<dbReference type="InterPro" id="IPR014556">
    <property type="entry name" value="UCP029407"/>
</dbReference>
<name>A0ABR8R0M7_9CAUL</name>
<protein>
    <recommendedName>
        <fullName evidence="3">Sulfotransferase family protein</fullName>
    </recommendedName>
</protein>
<gene>
    <name evidence="1" type="ORF">H9656_08125</name>
</gene>
<comment type="caution">
    <text evidence="1">The sequence shown here is derived from an EMBL/GenBank/DDBJ whole genome shotgun (WGS) entry which is preliminary data.</text>
</comment>
<reference evidence="1 2" key="1">
    <citation type="submission" date="2020-08" db="EMBL/GenBank/DDBJ databases">
        <title>A Genomic Blueprint of the Chicken Gut Microbiome.</title>
        <authorList>
            <person name="Gilroy R."/>
            <person name="Ravi A."/>
            <person name="Getino M."/>
            <person name="Pursley I."/>
            <person name="Horton D.L."/>
            <person name="Alikhan N.-F."/>
            <person name="Baker D."/>
            <person name="Gharbi K."/>
            <person name="Hall N."/>
            <person name="Watson M."/>
            <person name="Adriaenssens E.M."/>
            <person name="Foster-Nyarko E."/>
            <person name="Jarju S."/>
            <person name="Secka A."/>
            <person name="Antonio M."/>
            <person name="Oren A."/>
            <person name="Chaudhuri R."/>
            <person name="La Ragione R.M."/>
            <person name="Hildebrand F."/>
            <person name="Pallen M.J."/>
        </authorList>
    </citation>
    <scope>NUCLEOTIDE SEQUENCE [LARGE SCALE GENOMIC DNA]</scope>
    <source>
        <strain evidence="1 2">Sa3CVA3</strain>
    </source>
</reference>
<dbReference type="RefSeq" id="WP_191743641.1">
    <property type="nucleotide sequence ID" value="NZ_JACSQU010000001.1"/>
</dbReference>
<dbReference type="SUPFAM" id="SSF52540">
    <property type="entry name" value="P-loop containing nucleoside triphosphate hydrolases"/>
    <property type="match status" value="1"/>
</dbReference>
<dbReference type="InterPro" id="IPR027417">
    <property type="entry name" value="P-loop_NTPase"/>
</dbReference>
<organism evidence="1 2">
    <name type="scientific">Brevundimonas guildfordensis</name>
    <dbReference type="NCBI Taxonomy" id="2762241"/>
    <lineage>
        <taxon>Bacteria</taxon>
        <taxon>Pseudomonadati</taxon>
        <taxon>Pseudomonadota</taxon>
        <taxon>Alphaproteobacteria</taxon>
        <taxon>Caulobacterales</taxon>
        <taxon>Caulobacteraceae</taxon>
        <taxon>Brevundimonas</taxon>
    </lineage>
</organism>
<dbReference type="Gene3D" id="3.40.50.300">
    <property type="entry name" value="P-loop containing nucleotide triphosphate hydrolases"/>
    <property type="match status" value="1"/>
</dbReference>
<sequence>MSSKTALIVLGMHRSGTSSVAGALALAGASAPRRLMPPAADNPKGFWESSAVAAFNDRLLKAGGSDWRDWRRFADQPILDDPDARASAVRLLAEEFDSAAIVVLKDPRICRLFRFWRRALFDAGYETVVISPVRPPSEVAASLVSRNNMGRDHALRLWLRHVLEAERRSRGLPRRFLLWPEFLGDWREDLAAVSRLSSAPLDLGVEALQKIEDFLTSDLRRQTEASPTPALVHRAYGLLCQLARHGDHPDLHAEMDHARRMFDEACDLFSDAPR</sequence>
<evidence type="ECO:0008006" key="3">
    <source>
        <dbReference type="Google" id="ProtNLM"/>
    </source>
</evidence>